<dbReference type="CDD" id="cd01412">
    <property type="entry name" value="SIRT5_Af1_CobB"/>
    <property type="match status" value="1"/>
</dbReference>
<dbReference type="PANTHER" id="PTHR11085">
    <property type="entry name" value="NAD-DEPENDENT PROTEIN DEACYLASE SIRTUIN-5, MITOCHONDRIAL-RELATED"/>
    <property type="match status" value="1"/>
</dbReference>
<dbReference type="RefSeq" id="WP_012258788.1">
    <property type="nucleotide sequence ID" value="NC_010175.1"/>
</dbReference>
<comment type="caution">
    <text evidence="3 4">Lacks conserved residue(s) required for the propagation of feature annotation.</text>
</comment>
<dbReference type="GO" id="GO:0003950">
    <property type="term" value="F:NAD+ poly-ADP-ribosyltransferase activity"/>
    <property type="evidence" value="ECO:0000318"/>
    <property type="project" value="GO_Central"/>
</dbReference>
<dbReference type="PANTHER" id="PTHR11085:SF4">
    <property type="entry name" value="NAD-DEPENDENT PROTEIN DEACYLASE"/>
    <property type="match status" value="1"/>
</dbReference>
<dbReference type="AlphaFoldDB" id="A9WFY1"/>
<name>A9WFY1_CHLAA</name>
<dbReference type="PROSITE" id="PS50305">
    <property type="entry name" value="SIRTUIN"/>
    <property type="match status" value="1"/>
</dbReference>
<dbReference type="InterPro" id="IPR029035">
    <property type="entry name" value="DHS-like_NAD/FAD-binding_dom"/>
</dbReference>
<comment type="catalytic activity">
    <reaction evidence="3">
        <text>N(6)-succinyl-L-lysyl-[protein] + NAD(+) + H2O = 2''-O-succinyl-ADP-D-ribose + nicotinamide + L-lysyl-[protein]</text>
        <dbReference type="Rhea" id="RHEA:47668"/>
        <dbReference type="Rhea" id="RHEA-COMP:9752"/>
        <dbReference type="Rhea" id="RHEA-COMP:11877"/>
        <dbReference type="ChEBI" id="CHEBI:15377"/>
        <dbReference type="ChEBI" id="CHEBI:17154"/>
        <dbReference type="ChEBI" id="CHEBI:29969"/>
        <dbReference type="ChEBI" id="CHEBI:57540"/>
        <dbReference type="ChEBI" id="CHEBI:87830"/>
        <dbReference type="ChEBI" id="CHEBI:87832"/>
    </reaction>
</comment>
<dbReference type="InterPro" id="IPR026590">
    <property type="entry name" value="Ssirtuin_cat_dom"/>
</dbReference>
<keyword evidence="1" id="KW-0808">Transferase</keyword>
<feature type="binding site" evidence="3">
    <location>
        <begin position="105"/>
        <end position="108"/>
    </location>
    <ligand>
        <name>NAD(+)</name>
        <dbReference type="ChEBI" id="CHEBI:57540"/>
    </ligand>
</feature>
<dbReference type="Proteomes" id="UP000002008">
    <property type="component" value="Chromosome"/>
</dbReference>
<dbReference type="GO" id="GO:0036055">
    <property type="term" value="F:protein-succinyllysine desuccinylase activity"/>
    <property type="evidence" value="ECO:0007669"/>
    <property type="project" value="UniProtKB-UniRule"/>
</dbReference>
<organism evidence="6 7">
    <name type="scientific">Chloroflexus aurantiacus (strain ATCC 29366 / DSM 635 / J-10-fl)</name>
    <dbReference type="NCBI Taxonomy" id="324602"/>
    <lineage>
        <taxon>Bacteria</taxon>
        <taxon>Bacillati</taxon>
        <taxon>Chloroflexota</taxon>
        <taxon>Chloroflexia</taxon>
        <taxon>Chloroflexales</taxon>
        <taxon>Chloroflexineae</taxon>
        <taxon>Chloroflexaceae</taxon>
        <taxon>Chloroflexus</taxon>
    </lineage>
</organism>
<dbReference type="STRING" id="324602.Caur_2936"/>
<dbReference type="GO" id="GO:0008270">
    <property type="term" value="F:zinc ion binding"/>
    <property type="evidence" value="ECO:0007669"/>
    <property type="project" value="UniProtKB-UniRule"/>
</dbReference>
<dbReference type="GO" id="GO:0034979">
    <property type="term" value="F:NAD-dependent protein lysine deacetylase activity"/>
    <property type="evidence" value="ECO:0000318"/>
    <property type="project" value="GO_Central"/>
</dbReference>
<keyword evidence="3" id="KW-0479">Metal-binding</keyword>
<comment type="cofactor">
    <cofactor evidence="3">
        <name>Zn(2+)</name>
        <dbReference type="ChEBI" id="CHEBI:29105"/>
    </cofactor>
    <text evidence="3">Binds 1 zinc ion per subunit.</text>
</comment>
<evidence type="ECO:0000256" key="4">
    <source>
        <dbReference type="PROSITE-ProRule" id="PRU00236"/>
    </source>
</evidence>
<dbReference type="GO" id="GO:0036054">
    <property type="term" value="F:protein-malonyllysine demalonylase activity"/>
    <property type="evidence" value="ECO:0007669"/>
    <property type="project" value="InterPro"/>
</dbReference>
<dbReference type="HAMAP" id="MF_01121">
    <property type="entry name" value="Sirtuin_ClassIII"/>
    <property type="match status" value="1"/>
</dbReference>
<protein>
    <recommendedName>
        <fullName evidence="3">NAD-dependent protein deacylase</fullName>
        <ecNumber evidence="3">2.3.1.286</ecNumber>
    </recommendedName>
    <alternativeName>
        <fullName evidence="3">Regulatory protein SIR2 homolog</fullName>
    </alternativeName>
</protein>
<comment type="catalytic activity">
    <reaction evidence="3">
        <text>N(6)-acetyl-L-lysyl-[protein] + NAD(+) + H2O = 2''-O-acetyl-ADP-D-ribose + nicotinamide + L-lysyl-[protein]</text>
        <dbReference type="Rhea" id="RHEA:43636"/>
        <dbReference type="Rhea" id="RHEA-COMP:9752"/>
        <dbReference type="Rhea" id="RHEA-COMP:10731"/>
        <dbReference type="ChEBI" id="CHEBI:15377"/>
        <dbReference type="ChEBI" id="CHEBI:17154"/>
        <dbReference type="ChEBI" id="CHEBI:29969"/>
        <dbReference type="ChEBI" id="CHEBI:57540"/>
        <dbReference type="ChEBI" id="CHEBI:61930"/>
        <dbReference type="ChEBI" id="CHEBI:83767"/>
        <dbReference type="EC" id="2.3.1.286"/>
    </reaction>
</comment>
<evidence type="ECO:0000313" key="7">
    <source>
        <dbReference type="Proteomes" id="UP000002008"/>
    </source>
</evidence>
<feature type="binding site" evidence="3">
    <location>
        <position position="71"/>
    </location>
    <ligand>
        <name>substrate</name>
    </ligand>
</feature>
<feature type="domain" description="Deacetylase sirtuin-type" evidence="5">
    <location>
        <begin position="1"/>
        <end position="254"/>
    </location>
</feature>
<comment type="subcellular location">
    <subcellularLocation>
        <location evidence="3">Cytoplasm</location>
    </subcellularLocation>
</comment>
<feature type="binding site" evidence="3">
    <location>
        <position position="234"/>
    </location>
    <ligand>
        <name>NAD(+)</name>
        <dbReference type="ChEBI" id="CHEBI:57540"/>
    </ligand>
</feature>
<accession>A9WFY1</accession>
<evidence type="ECO:0000259" key="5">
    <source>
        <dbReference type="PROSITE" id="PS50305"/>
    </source>
</evidence>
<dbReference type="InterPro" id="IPR027546">
    <property type="entry name" value="Sirtuin_class_III"/>
</dbReference>
<dbReference type="SUPFAM" id="SSF52467">
    <property type="entry name" value="DHS-like NAD/FAD-binding domain"/>
    <property type="match status" value="1"/>
</dbReference>
<keyword evidence="2 3" id="KW-0520">NAD</keyword>
<comment type="function">
    <text evidence="3">NAD-dependent lysine deacetylase and desuccinylase that specifically removes acetyl and succinyl groups on target proteins. Modulates the activities of several proteins which are inactive in their acylated form.</text>
</comment>
<dbReference type="EC" id="2.3.1.286" evidence="3"/>
<keyword evidence="7" id="KW-1185">Reference proteome</keyword>
<gene>
    <name evidence="3" type="primary">cobB</name>
    <name evidence="6" type="ordered locus">Caur_2936</name>
</gene>
<keyword evidence="3" id="KW-0862">Zinc</keyword>
<dbReference type="GO" id="GO:0070403">
    <property type="term" value="F:NAD+ binding"/>
    <property type="evidence" value="ECO:0007669"/>
    <property type="project" value="UniProtKB-UniRule"/>
</dbReference>
<reference evidence="7" key="1">
    <citation type="journal article" date="2011" name="BMC Genomics">
        <title>Complete genome sequence of the filamentous anoxygenic phototrophic bacterium Chloroflexus aurantiacus.</title>
        <authorList>
            <person name="Tang K.H."/>
            <person name="Barry K."/>
            <person name="Chertkov O."/>
            <person name="Dalin E."/>
            <person name="Han C.S."/>
            <person name="Hauser L.J."/>
            <person name="Honchak B.M."/>
            <person name="Karbach L.E."/>
            <person name="Land M.L."/>
            <person name="Lapidus A."/>
            <person name="Larimer F.W."/>
            <person name="Mikhailova N."/>
            <person name="Pitluck S."/>
            <person name="Pierson B.K."/>
            <person name="Blankenship R.E."/>
        </authorList>
    </citation>
    <scope>NUCLEOTIDE SEQUENCE [LARGE SCALE GENOMIC DNA]</scope>
    <source>
        <strain evidence="7">ATCC 29366 / DSM 635 / J-10-fl</strain>
    </source>
</reference>
<dbReference type="NCBIfam" id="NF001753">
    <property type="entry name" value="PRK00481.1-3"/>
    <property type="match status" value="1"/>
</dbReference>
<dbReference type="HOGENOM" id="CLU_023643_3_1_0"/>
<dbReference type="Gene3D" id="3.40.50.1220">
    <property type="entry name" value="TPP-binding domain"/>
    <property type="match status" value="1"/>
</dbReference>
<dbReference type="eggNOG" id="COG0846">
    <property type="taxonomic scope" value="Bacteria"/>
</dbReference>
<comment type="similarity">
    <text evidence="3">Belongs to the sirtuin family. Class III subfamily.</text>
</comment>
<dbReference type="EnsemblBacteria" id="ABY36135">
    <property type="protein sequence ID" value="ABY36135"/>
    <property type="gene ID" value="Caur_2936"/>
</dbReference>
<feature type="binding site" evidence="3">
    <location>
        <begin position="190"/>
        <end position="192"/>
    </location>
    <ligand>
        <name>NAD(+)</name>
        <dbReference type="ChEBI" id="CHEBI:57540"/>
    </ligand>
</feature>
<dbReference type="InParanoid" id="A9WFY1"/>
<evidence type="ECO:0000256" key="3">
    <source>
        <dbReference type="HAMAP-Rule" id="MF_01121"/>
    </source>
</evidence>
<dbReference type="PATRIC" id="fig|324602.8.peg.3307"/>
<proteinExistence type="inferred from homology"/>
<feature type="binding site" evidence="3">
    <location>
        <position position="74"/>
    </location>
    <ligand>
        <name>substrate</name>
    </ligand>
</feature>
<dbReference type="EMBL" id="CP000909">
    <property type="protein sequence ID" value="ABY36135.1"/>
    <property type="molecule type" value="Genomic_DNA"/>
</dbReference>
<feature type="binding site" evidence="3">
    <location>
        <position position="131"/>
    </location>
    <ligand>
        <name>Zn(2+)</name>
        <dbReference type="ChEBI" id="CHEBI:29105"/>
    </ligand>
</feature>
<dbReference type="GO" id="GO:0005737">
    <property type="term" value="C:cytoplasm"/>
    <property type="evidence" value="ECO:0007669"/>
    <property type="project" value="UniProtKB-SubCell"/>
</dbReference>
<dbReference type="InterPro" id="IPR003000">
    <property type="entry name" value="Sirtuin"/>
</dbReference>
<dbReference type="KEGG" id="cau:Caur_2936"/>
<comment type="domain">
    <text evidence="3">2 residues (Tyr-71 and Arg-74) present in a large hydrophobic pocket are probably involved in substrate specificity. They are important for desuccinylation activity, but dispensable for deacetylation activity.</text>
</comment>
<dbReference type="InterPro" id="IPR026591">
    <property type="entry name" value="Sirtuin_cat_small_dom_sf"/>
</dbReference>
<dbReference type="FunCoup" id="A9WFY1">
    <property type="interactions" value="366"/>
</dbReference>
<evidence type="ECO:0000256" key="2">
    <source>
        <dbReference type="ARBA" id="ARBA00023027"/>
    </source>
</evidence>
<dbReference type="InterPro" id="IPR050134">
    <property type="entry name" value="NAD-dep_sirtuin_deacylases"/>
</dbReference>
<evidence type="ECO:0000256" key="1">
    <source>
        <dbReference type="ARBA" id="ARBA00022679"/>
    </source>
</evidence>
<evidence type="ECO:0000313" key="6">
    <source>
        <dbReference type="EMBL" id="ABY36135.1"/>
    </source>
</evidence>
<dbReference type="Pfam" id="PF02146">
    <property type="entry name" value="SIR2"/>
    <property type="match status" value="1"/>
</dbReference>
<feature type="binding site" evidence="3">
    <location>
        <position position="150"/>
    </location>
    <ligand>
        <name>Zn(2+)</name>
        <dbReference type="ChEBI" id="CHEBI:29105"/>
    </ligand>
</feature>
<dbReference type="Gene3D" id="3.30.1600.10">
    <property type="entry name" value="SIR2/SIRT2 'Small Domain"/>
    <property type="match status" value="1"/>
</dbReference>
<keyword evidence="3" id="KW-0963">Cytoplasm</keyword>
<feature type="binding site" evidence="3">
    <location>
        <begin position="216"/>
        <end position="218"/>
    </location>
    <ligand>
        <name>NAD(+)</name>
        <dbReference type="ChEBI" id="CHEBI:57540"/>
    </ligand>
</feature>
<sequence>MNDLDDVITILATALSTARHVTVLTGAGVSAESGIPTFRDAQTGLWSHFDPEELASPAGFARNPALVWRWYAERRVKACTAQPNPAHHALADLATLVPRLTLVTQNIDGLHQRAGSPQVIELHGNIHRARCTVDGSIHTTWDYDEELPQCPNCGALLRPDVVWFGEYLPPGALEAAYAATLDCDVFCSIGTSGVVEPAASLPRIALSRGATVLILNLEQTTTARSPLFTVYGKAGEVLPRLVAAVRSMRRQQGE</sequence>
<feature type="active site" description="Proton acceptor" evidence="3">
    <location>
        <position position="123"/>
    </location>
</feature>